<keyword evidence="3" id="KW-0732">Signal</keyword>
<dbReference type="Proteomes" id="UP000634667">
    <property type="component" value="Unassembled WGS sequence"/>
</dbReference>
<evidence type="ECO:0000313" key="4">
    <source>
        <dbReference type="EMBL" id="GGW71381.1"/>
    </source>
</evidence>
<evidence type="ECO:0000313" key="5">
    <source>
        <dbReference type="Proteomes" id="UP000634667"/>
    </source>
</evidence>
<proteinExistence type="predicted"/>
<accession>A0ABQ2WUR4</accession>
<feature type="chain" id="PRO_5047203470" evidence="3">
    <location>
        <begin position="20"/>
        <end position="467"/>
    </location>
</feature>
<keyword evidence="5" id="KW-1185">Reference proteome</keyword>
<dbReference type="EMBL" id="BMYR01000014">
    <property type="protein sequence ID" value="GGW71381.1"/>
    <property type="molecule type" value="Genomic_DNA"/>
</dbReference>
<dbReference type="RefSeq" id="WP_189483986.1">
    <property type="nucleotide sequence ID" value="NZ_BMYR01000014.1"/>
</dbReference>
<feature type="region of interest" description="Disordered" evidence="1">
    <location>
        <begin position="434"/>
        <end position="467"/>
    </location>
</feature>
<feature type="signal peptide" evidence="3">
    <location>
        <begin position="1"/>
        <end position="19"/>
    </location>
</feature>
<dbReference type="InterPro" id="IPR020010">
    <property type="entry name" value="CHP03503"/>
</dbReference>
<feature type="compositionally biased region" description="Basic and acidic residues" evidence="1">
    <location>
        <begin position="443"/>
        <end position="455"/>
    </location>
</feature>
<sequence length="467" mass="51763">MAKLSLVLLLWCLCGVSLAQTQQPQQTQEMDEQAAQAGLKMLADLPLGNQIPLLDNRFRIDDGIESITMVLFRRRGTASIVLVRPDGSKVFYNTAKDNGMRWHDAATYDLIEISNPMPGPWQAIGRILPDSKILVLTDVELKVDALPEPLMVGETFKLTARLMDGDRTVDVREFKDILNLQVHFLSTNNKEYDNFGRGIVEVATFRDDGRGYDASARDGIFTGEINLGFGAGEWTPKFSVTTPLYSREIAQAPVIIAPAPVALKIEAGTNTAEGQPQHHRVSFEPVSELVDPASLLFQGQIRYPDGDMQPFALTEPGQSREIAMENRGPGSYILNVAVFGQMQDGREFVLNLPEERFLVTVQAQEAPAITEPVIAESAEDLSTLVATEEQTFPWLWVIAANLIILLTGGTAIWLVFTGRGFAVLLFWRKKKKVEETPANNPQDKNEPKKVQKNTDSDDILDLSLPDD</sequence>
<reference evidence="5" key="1">
    <citation type="journal article" date="2019" name="Int. J. Syst. Evol. Microbiol.">
        <title>The Global Catalogue of Microorganisms (GCM) 10K type strain sequencing project: providing services to taxonomists for standard genome sequencing and annotation.</title>
        <authorList>
            <consortium name="The Broad Institute Genomics Platform"/>
            <consortium name="The Broad Institute Genome Sequencing Center for Infectious Disease"/>
            <person name="Wu L."/>
            <person name="Ma J."/>
        </authorList>
    </citation>
    <scope>NUCLEOTIDE SEQUENCE [LARGE SCALE GENOMIC DNA]</scope>
    <source>
        <strain evidence="5">KCTC 23723</strain>
    </source>
</reference>
<evidence type="ECO:0000256" key="2">
    <source>
        <dbReference type="SAM" id="Phobius"/>
    </source>
</evidence>
<keyword evidence="2" id="KW-0472">Membrane</keyword>
<name>A0ABQ2WUR4_9ALTE</name>
<evidence type="ECO:0000256" key="1">
    <source>
        <dbReference type="SAM" id="MobiDB-lite"/>
    </source>
</evidence>
<protein>
    <submittedName>
        <fullName evidence="4">TIGR03503 family protein</fullName>
    </submittedName>
</protein>
<comment type="caution">
    <text evidence="4">The sequence shown here is derived from an EMBL/GenBank/DDBJ whole genome shotgun (WGS) entry which is preliminary data.</text>
</comment>
<organism evidence="4 5">
    <name type="scientific">Alishewanella tabrizica</name>
    <dbReference type="NCBI Taxonomy" id="671278"/>
    <lineage>
        <taxon>Bacteria</taxon>
        <taxon>Pseudomonadati</taxon>
        <taxon>Pseudomonadota</taxon>
        <taxon>Gammaproteobacteria</taxon>
        <taxon>Alteromonadales</taxon>
        <taxon>Alteromonadaceae</taxon>
        <taxon>Alishewanella</taxon>
    </lineage>
</organism>
<feature type="transmembrane region" description="Helical" evidence="2">
    <location>
        <begin position="394"/>
        <end position="427"/>
    </location>
</feature>
<dbReference type="NCBIfam" id="TIGR03503">
    <property type="entry name" value="TIGR03503 family protein"/>
    <property type="match status" value="1"/>
</dbReference>
<evidence type="ECO:0000256" key="3">
    <source>
        <dbReference type="SAM" id="SignalP"/>
    </source>
</evidence>
<feature type="compositionally biased region" description="Acidic residues" evidence="1">
    <location>
        <begin position="456"/>
        <end position="467"/>
    </location>
</feature>
<keyword evidence="2" id="KW-1133">Transmembrane helix</keyword>
<gene>
    <name evidence="4" type="ORF">GCM10008111_29240</name>
</gene>
<keyword evidence="2" id="KW-0812">Transmembrane</keyword>